<dbReference type="EMBL" id="CP033065">
    <property type="protein sequence ID" value="AYM86795.1"/>
    <property type="molecule type" value="Genomic_DNA"/>
</dbReference>
<reference evidence="3 4" key="1">
    <citation type="submission" date="2018-10" db="EMBL/GenBank/DDBJ databases">
        <title>Complete Genome Sequence and Transcriptomic Profiles of a Marine Bacterium, Pseudoalteromonas agarivorans Hao 2018.</title>
        <authorList>
            <person name="Hao L."/>
        </authorList>
    </citation>
    <scope>NUCLEOTIDE SEQUENCE [LARGE SCALE GENOMIC DNA]</scope>
    <source>
        <strain evidence="3 4">Hao 2018</strain>
    </source>
</reference>
<evidence type="ECO:0000313" key="4">
    <source>
        <dbReference type="Proteomes" id="UP000279995"/>
    </source>
</evidence>
<dbReference type="SUPFAM" id="SSF50952">
    <property type="entry name" value="Soluble quinoprotein glucose dehydrogenase"/>
    <property type="match status" value="1"/>
</dbReference>
<dbReference type="AlphaFoldDB" id="A0AAD0TYV5"/>
<gene>
    <name evidence="3" type="ORF">D9T18_08765</name>
</gene>
<dbReference type="PANTHER" id="PTHR19328:SF75">
    <property type="entry name" value="ALDOSE SUGAR DEHYDROGENASE YLII"/>
    <property type="match status" value="1"/>
</dbReference>
<dbReference type="InterPro" id="IPR011042">
    <property type="entry name" value="6-blade_b-propeller_TolB-like"/>
</dbReference>
<accession>A0AAD0TYV5</accession>
<proteinExistence type="predicted"/>
<keyword evidence="1" id="KW-0732">Signal</keyword>
<dbReference type="InterPro" id="IPR011041">
    <property type="entry name" value="Quinoprot_gluc/sorb_DH_b-prop"/>
</dbReference>
<feature type="chain" id="PRO_5042185487" evidence="1">
    <location>
        <begin position="47"/>
        <end position="406"/>
    </location>
</feature>
<name>A0AAD0TYV5_9GAMM</name>
<evidence type="ECO:0000259" key="2">
    <source>
        <dbReference type="Pfam" id="PF07995"/>
    </source>
</evidence>
<dbReference type="Gene3D" id="2.120.10.30">
    <property type="entry name" value="TolB, C-terminal domain"/>
    <property type="match status" value="1"/>
</dbReference>
<dbReference type="Pfam" id="PF07995">
    <property type="entry name" value="GSDH"/>
    <property type="match status" value="1"/>
</dbReference>
<evidence type="ECO:0000256" key="1">
    <source>
        <dbReference type="SAM" id="SignalP"/>
    </source>
</evidence>
<sequence length="406" mass="44960">MLKMAWLSQLKIKLFSYSSKGLQCKQRLSQLALWLFVGLFASTASAATLPKEQYSTHTVATKLNSPWSMVKLPNGSWLITERDGHVVIVKNNQQTRVNLNLEGLYVAGQGGLLDIVLSPNFNTSKEVIFTYAQGTAEANRLVIAKATFNGTGFSTPVIIYTVPTDKNTPQHYAGRALFLPDNTLLFSTGDGFDFREQAQVVTSQLGKLLRINLDGTIPKDNPFINHKNPNAHAVYSLGHRNPQGLVYDYDTEQIISHEHGPAGGDELNYLSPATNYGWPVITYGDDYSQARISPFRDYPGMQKPSVDWTPSIAPSGMAYYGSKHAAFPSLAQHVLITTLVDKKLYSVNLANGEFTQSHIFPEATGRLRDVYVTTEGNVAILMDGKYAELMLVKLINSQRGFEALRF</sequence>
<feature type="signal peptide" evidence="1">
    <location>
        <begin position="1"/>
        <end position="46"/>
    </location>
</feature>
<dbReference type="PANTHER" id="PTHR19328">
    <property type="entry name" value="HEDGEHOG-INTERACTING PROTEIN"/>
    <property type="match status" value="1"/>
</dbReference>
<dbReference type="Proteomes" id="UP000279995">
    <property type="component" value="Chromosome I"/>
</dbReference>
<feature type="domain" description="Glucose/Sorbosone dehydrogenase" evidence="2">
    <location>
        <begin position="63"/>
        <end position="390"/>
    </location>
</feature>
<dbReference type="RefSeq" id="WP_121637563.1">
    <property type="nucleotide sequence ID" value="NZ_CP033065.1"/>
</dbReference>
<protein>
    <submittedName>
        <fullName evidence="3">PQQ-dependent sugar dehydrogenase</fullName>
    </submittedName>
</protein>
<dbReference type="InterPro" id="IPR012938">
    <property type="entry name" value="Glc/Sorbosone_DH"/>
</dbReference>
<organism evidence="3 4">
    <name type="scientific">Pseudoalteromonas agarivorans</name>
    <dbReference type="NCBI Taxonomy" id="176102"/>
    <lineage>
        <taxon>Bacteria</taxon>
        <taxon>Pseudomonadati</taxon>
        <taxon>Pseudomonadota</taxon>
        <taxon>Gammaproteobacteria</taxon>
        <taxon>Alteromonadales</taxon>
        <taxon>Pseudoalteromonadaceae</taxon>
        <taxon>Pseudoalteromonas</taxon>
    </lineage>
</organism>
<evidence type="ECO:0000313" key="3">
    <source>
        <dbReference type="EMBL" id="AYM86795.1"/>
    </source>
</evidence>